<gene>
    <name evidence="2" type="ORF">DPMN_018359</name>
</gene>
<evidence type="ECO:0000313" key="2">
    <source>
        <dbReference type="EMBL" id="KAH3894202.1"/>
    </source>
</evidence>
<accession>A0A9D4ND23</accession>
<sequence length="102" mass="11431">MVFFLFQVHVTSTRSLQELNQSQSGYRLQKKHPEMPRKNKENAPPSAQKAEEMDDFHAGSSQSSDQGNSPLRGNPSKAKTDFIFQCCDAGRAVVQLVDALKY</sequence>
<reference evidence="2" key="2">
    <citation type="submission" date="2020-11" db="EMBL/GenBank/DDBJ databases">
        <authorList>
            <person name="McCartney M.A."/>
            <person name="Auch B."/>
            <person name="Kono T."/>
            <person name="Mallez S."/>
            <person name="Becker A."/>
            <person name="Gohl D.M."/>
            <person name="Silverstein K.A.T."/>
            <person name="Koren S."/>
            <person name="Bechman K.B."/>
            <person name="Herman A."/>
            <person name="Abrahante J.E."/>
            <person name="Garbe J."/>
        </authorList>
    </citation>
    <scope>NUCLEOTIDE SEQUENCE</scope>
    <source>
        <strain evidence="2">Duluth1</strain>
        <tissue evidence="2">Whole animal</tissue>
    </source>
</reference>
<reference evidence="2" key="1">
    <citation type="journal article" date="2019" name="bioRxiv">
        <title>The Genome of the Zebra Mussel, Dreissena polymorpha: A Resource for Invasive Species Research.</title>
        <authorList>
            <person name="McCartney M.A."/>
            <person name="Auch B."/>
            <person name="Kono T."/>
            <person name="Mallez S."/>
            <person name="Zhang Y."/>
            <person name="Obille A."/>
            <person name="Becker A."/>
            <person name="Abrahante J.E."/>
            <person name="Garbe J."/>
            <person name="Badalamenti J.P."/>
            <person name="Herman A."/>
            <person name="Mangelson H."/>
            <person name="Liachko I."/>
            <person name="Sullivan S."/>
            <person name="Sone E.D."/>
            <person name="Koren S."/>
            <person name="Silverstein K.A.T."/>
            <person name="Beckman K.B."/>
            <person name="Gohl D.M."/>
        </authorList>
    </citation>
    <scope>NUCLEOTIDE SEQUENCE</scope>
    <source>
        <strain evidence="2">Duluth1</strain>
        <tissue evidence="2">Whole animal</tissue>
    </source>
</reference>
<keyword evidence="3" id="KW-1185">Reference proteome</keyword>
<evidence type="ECO:0000313" key="3">
    <source>
        <dbReference type="Proteomes" id="UP000828390"/>
    </source>
</evidence>
<organism evidence="2 3">
    <name type="scientific">Dreissena polymorpha</name>
    <name type="common">Zebra mussel</name>
    <name type="synonym">Mytilus polymorpha</name>
    <dbReference type="NCBI Taxonomy" id="45954"/>
    <lineage>
        <taxon>Eukaryota</taxon>
        <taxon>Metazoa</taxon>
        <taxon>Spiralia</taxon>
        <taxon>Lophotrochozoa</taxon>
        <taxon>Mollusca</taxon>
        <taxon>Bivalvia</taxon>
        <taxon>Autobranchia</taxon>
        <taxon>Heteroconchia</taxon>
        <taxon>Euheterodonta</taxon>
        <taxon>Imparidentia</taxon>
        <taxon>Neoheterodontei</taxon>
        <taxon>Myida</taxon>
        <taxon>Dreissenoidea</taxon>
        <taxon>Dreissenidae</taxon>
        <taxon>Dreissena</taxon>
    </lineage>
</organism>
<dbReference type="AlphaFoldDB" id="A0A9D4ND23"/>
<proteinExistence type="predicted"/>
<name>A0A9D4ND23_DREPO</name>
<protein>
    <submittedName>
        <fullName evidence="2">Uncharacterized protein</fullName>
    </submittedName>
</protein>
<comment type="caution">
    <text evidence="2">The sequence shown here is derived from an EMBL/GenBank/DDBJ whole genome shotgun (WGS) entry which is preliminary data.</text>
</comment>
<feature type="compositionally biased region" description="Basic and acidic residues" evidence="1">
    <location>
        <begin position="31"/>
        <end position="41"/>
    </location>
</feature>
<feature type="compositionally biased region" description="Polar residues" evidence="1">
    <location>
        <begin position="59"/>
        <end position="71"/>
    </location>
</feature>
<feature type="region of interest" description="Disordered" evidence="1">
    <location>
        <begin position="20"/>
        <end position="76"/>
    </location>
</feature>
<dbReference type="EMBL" id="JAIWYP010000001">
    <property type="protein sequence ID" value="KAH3894202.1"/>
    <property type="molecule type" value="Genomic_DNA"/>
</dbReference>
<dbReference type="Proteomes" id="UP000828390">
    <property type="component" value="Unassembled WGS sequence"/>
</dbReference>
<evidence type="ECO:0000256" key="1">
    <source>
        <dbReference type="SAM" id="MobiDB-lite"/>
    </source>
</evidence>